<comment type="caution">
    <text evidence="2">The sequence shown here is derived from an EMBL/GenBank/DDBJ whole genome shotgun (WGS) entry which is preliminary data.</text>
</comment>
<dbReference type="SUPFAM" id="SSF52058">
    <property type="entry name" value="L domain-like"/>
    <property type="match status" value="1"/>
</dbReference>
<dbReference type="InterPro" id="IPR032675">
    <property type="entry name" value="LRR_dom_sf"/>
</dbReference>
<feature type="coiled-coil region" evidence="1">
    <location>
        <begin position="548"/>
        <end position="586"/>
    </location>
</feature>
<dbReference type="EMBL" id="CAMKVN010004520">
    <property type="protein sequence ID" value="CAI2187226.1"/>
    <property type="molecule type" value="Genomic_DNA"/>
</dbReference>
<evidence type="ECO:0000256" key="1">
    <source>
        <dbReference type="SAM" id="Coils"/>
    </source>
</evidence>
<keyword evidence="1" id="KW-0175">Coiled coil</keyword>
<dbReference type="Proteomes" id="UP001153678">
    <property type="component" value="Unassembled WGS sequence"/>
</dbReference>
<evidence type="ECO:0000313" key="2">
    <source>
        <dbReference type="EMBL" id="CAI2187226.1"/>
    </source>
</evidence>
<accession>A0A9W4SZI3</accession>
<proteinExistence type="predicted"/>
<gene>
    <name evidence="2" type="ORF">FWILDA_LOCUS12969</name>
</gene>
<sequence>MDKKQYQEILRKGDRNIVHEEFKVKDANQLYQICDNVYCLLAPSIPDDGVSRSGYCGLNELRMCGNYRQGNNWQRTDKSDNKKFCSEECFNNHYAEKCDKCQQKVLGQTYYNDIANKAGILCSSCHQKREEEERKETEILLQGIKKKILDAYNTLQKEAEQELSVSFFEIFDLSLVMKSKSYQANKDMEVNCKFFLCEQLKEKELASELETYVEQIKKEIKKIRETKLVSDKGDKNIPKQFNSSSLDNKIMNLEQNPNPNSQELDSKKQQLKALKTKSKELIKPLPLDTQITILQKEIKALTSKSTKTKAEESILASKKQELEELLKKQKKPNATETNPSNRTALYIGNKKLEGSLKLERFTNLRELVCSHNQLSRLEVSNCPNLKVIKCIDNQITELVIKNCPRVKELRCANNFLTDLDLSQNPELEILNIGSNNFLEQDLSFLGHLTNLKTLMLGNSDQERIEKGIYNRFIGSLDNLKNMNELDELGIANTDIDSGLEYLSNKVENFYCLADKRQDAKVQVIADLFANEQGVVEADKDYVLLAIQILKDRSQLLKLERKVEELQNQMNRLLNEQEQQQTKAQMEIPPKS</sequence>
<keyword evidence="3" id="KW-1185">Reference proteome</keyword>
<dbReference type="OrthoDB" id="2404189at2759"/>
<dbReference type="AlphaFoldDB" id="A0A9W4SZI3"/>
<protein>
    <submittedName>
        <fullName evidence="2">8988_t:CDS:1</fullName>
    </submittedName>
</protein>
<reference evidence="2" key="1">
    <citation type="submission" date="2022-08" db="EMBL/GenBank/DDBJ databases">
        <authorList>
            <person name="Kallberg Y."/>
            <person name="Tangrot J."/>
            <person name="Rosling A."/>
        </authorList>
    </citation>
    <scope>NUCLEOTIDE SEQUENCE</scope>
    <source>
        <strain evidence="2">Wild A</strain>
    </source>
</reference>
<dbReference type="Gene3D" id="3.80.10.10">
    <property type="entry name" value="Ribonuclease Inhibitor"/>
    <property type="match status" value="1"/>
</dbReference>
<organism evidence="2 3">
    <name type="scientific">Funneliformis geosporum</name>
    <dbReference type="NCBI Taxonomy" id="1117311"/>
    <lineage>
        <taxon>Eukaryota</taxon>
        <taxon>Fungi</taxon>
        <taxon>Fungi incertae sedis</taxon>
        <taxon>Mucoromycota</taxon>
        <taxon>Glomeromycotina</taxon>
        <taxon>Glomeromycetes</taxon>
        <taxon>Glomerales</taxon>
        <taxon>Glomeraceae</taxon>
        <taxon>Funneliformis</taxon>
    </lineage>
</organism>
<evidence type="ECO:0000313" key="3">
    <source>
        <dbReference type="Proteomes" id="UP001153678"/>
    </source>
</evidence>
<name>A0A9W4SZI3_9GLOM</name>